<evidence type="ECO:0000313" key="2">
    <source>
        <dbReference type="Proteomes" id="UP000184108"/>
    </source>
</evidence>
<reference evidence="2" key="1">
    <citation type="submission" date="2016-11" db="EMBL/GenBank/DDBJ databases">
        <authorList>
            <person name="Varghese N."/>
            <person name="Submissions S."/>
        </authorList>
    </citation>
    <scope>NUCLEOTIDE SEQUENCE [LARGE SCALE GENOMIC DNA]</scope>
    <source>
        <strain evidence="2">YR203</strain>
    </source>
</reference>
<dbReference type="RefSeq" id="WP_073175303.1">
    <property type="nucleotide sequence ID" value="NZ_FQVE01000006.1"/>
</dbReference>
<name>A0A1M5KFE5_9FLAO</name>
<protein>
    <submittedName>
        <fullName evidence="1">Uncharacterized protein</fullName>
    </submittedName>
</protein>
<sequence length="155" mass="17759">MIKSIGIRVTPSSIFFSVVSYQNEDLNILLVDRINNPKALELPEQLKFLRNTLCDVINENNIDNACIRITESIAQTPSIERIYIEGVIQELFASSTIKKYYVGQISSISSKLGFDKEKFKEYSKGKHNYLEIEGWKRFSEEERESLMSAISAINL</sequence>
<dbReference type="Proteomes" id="UP000184108">
    <property type="component" value="Unassembled WGS sequence"/>
</dbReference>
<dbReference type="AlphaFoldDB" id="A0A1M5KFE5"/>
<dbReference type="EMBL" id="FQVE01000006">
    <property type="protein sequence ID" value="SHG51566.1"/>
    <property type="molecule type" value="Genomic_DNA"/>
</dbReference>
<proteinExistence type="predicted"/>
<organism evidence="1 2">
    <name type="scientific">Chryseobacterium vrystaatense</name>
    <dbReference type="NCBI Taxonomy" id="307480"/>
    <lineage>
        <taxon>Bacteria</taxon>
        <taxon>Pseudomonadati</taxon>
        <taxon>Bacteroidota</taxon>
        <taxon>Flavobacteriia</taxon>
        <taxon>Flavobacteriales</taxon>
        <taxon>Weeksellaceae</taxon>
        <taxon>Chryseobacterium group</taxon>
        <taxon>Chryseobacterium</taxon>
    </lineage>
</organism>
<accession>A0A1M5KFE5</accession>
<evidence type="ECO:0000313" key="1">
    <source>
        <dbReference type="EMBL" id="SHG51566.1"/>
    </source>
</evidence>
<gene>
    <name evidence="1" type="ORF">SAMN02787073_4356</name>
</gene>